<dbReference type="EMBL" id="LFNG01000007">
    <property type="protein sequence ID" value="KMQ71543.1"/>
    <property type="molecule type" value="Genomic_DNA"/>
</dbReference>
<keyword evidence="2" id="KW-1185">Reference proteome</keyword>
<dbReference type="PATRIC" id="fig|1304281.5.peg.1364"/>
<dbReference type="Proteomes" id="UP000035900">
    <property type="component" value="Unassembled WGS sequence"/>
</dbReference>
<accession>A0A0J7IZ84</accession>
<evidence type="ECO:0000313" key="1">
    <source>
        <dbReference type="EMBL" id="KMQ71543.1"/>
    </source>
</evidence>
<dbReference type="OrthoDB" id="9798200at2"/>
<proteinExistence type="predicted"/>
<dbReference type="AlphaFoldDB" id="A0A0J7IZ84"/>
<reference evidence="1 2" key="1">
    <citation type="journal article" date="2004" name="Int. J. Syst. Evol. Microbiol.">
        <title>Kaistella koreensis gen. nov., sp. nov., a novel member of the Chryseobacterium-Bergeyella-Riemerella branch.</title>
        <authorList>
            <person name="Kim M.K."/>
            <person name="Im W.T."/>
            <person name="Shin Y.K."/>
            <person name="Lim J.H."/>
            <person name="Kim S.H."/>
            <person name="Lee B.C."/>
            <person name="Park M.Y."/>
            <person name="Lee K.Y."/>
            <person name="Lee S.T."/>
        </authorList>
    </citation>
    <scope>NUCLEOTIDE SEQUENCE [LARGE SCALE GENOMIC DNA]</scope>
    <source>
        <strain evidence="1 2">CCUG 49689</strain>
    </source>
</reference>
<dbReference type="STRING" id="1304281.ACM44_06350"/>
<evidence type="ECO:0008006" key="3">
    <source>
        <dbReference type="Google" id="ProtNLM"/>
    </source>
</evidence>
<dbReference type="InterPro" id="IPR045738">
    <property type="entry name" value="DUF6088"/>
</dbReference>
<gene>
    <name evidence="1" type="ORF">ACM44_06350</name>
</gene>
<comment type="caution">
    <text evidence="1">The sequence shown here is derived from an EMBL/GenBank/DDBJ whole genome shotgun (WGS) entry which is preliminary data.</text>
</comment>
<evidence type="ECO:0000313" key="2">
    <source>
        <dbReference type="Proteomes" id="UP000035900"/>
    </source>
</evidence>
<sequence>MTQNTHSQMQTKIRKSSKGKIFFAEDFQKFGSADNVRQVLRRLEGQGVLVRLAHGIYLVPKKDKLLGIVYPSIEKIAEEIAKRDKARIAPTGVMAMYLLGLSTQIPLHAVYLTDGAQREINIGKSKIKFKKTAPRNLAVKDELLQLIIQAYKITGEKHISEDFEEKLIQYIKRIDDNILNSQLKFAPVWIQKRIKNIHQS</sequence>
<protein>
    <recommendedName>
        <fullName evidence="3">Type IV toxin-antitoxin system AbiEi family antitoxin domain-containing protein</fullName>
    </recommendedName>
</protein>
<name>A0A0J7IZ84_9FLAO</name>
<dbReference type="Pfam" id="PF19570">
    <property type="entry name" value="DUF6088"/>
    <property type="match status" value="1"/>
</dbReference>
<organism evidence="1 2">
    <name type="scientific">Chryseobacterium koreense CCUG 49689</name>
    <dbReference type="NCBI Taxonomy" id="1304281"/>
    <lineage>
        <taxon>Bacteria</taxon>
        <taxon>Pseudomonadati</taxon>
        <taxon>Bacteroidota</taxon>
        <taxon>Flavobacteriia</taxon>
        <taxon>Flavobacteriales</taxon>
        <taxon>Weeksellaceae</taxon>
        <taxon>Chryseobacterium group</taxon>
        <taxon>Chryseobacterium</taxon>
    </lineage>
</organism>